<dbReference type="SMART" id="SM00312">
    <property type="entry name" value="PX"/>
    <property type="match status" value="1"/>
</dbReference>
<evidence type="ECO:0000256" key="1">
    <source>
        <dbReference type="ARBA" id="ARBA00004179"/>
    </source>
</evidence>
<dbReference type="GO" id="GO:0032266">
    <property type="term" value="F:phosphatidylinositol-3-phosphate binding"/>
    <property type="evidence" value="ECO:0007669"/>
    <property type="project" value="TreeGrafter"/>
</dbReference>
<dbReference type="EMBL" id="SWFT01000067">
    <property type="protein sequence ID" value="KAA8903544.1"/>
    <property type="molecule type" value="Genomic_DNA"/>
</dbReference>
<comment type="similarity">
    <text evidence="4">Belongs to the sorting nexin family.</text>
</comment>
<evidence type="ECO:0000256" key="2">
    <source>
        <dbReference type="ARBA" id="ARBA00004255"/>
    </source>
</evidence>
<evidence type="ECO:0000256" key="9">
    <source>
        <dbReference type="ARBA" id="ARBA00023034"/>
    </source>
</evidence>
<dbReference type="OrthoDB" id="5227681at2759"/>
<reference evidence="14 15" key="1">
    <citation type="submission" date="2019-07" db="EMBL/GenBank/DDBJ databases">
        <title>Genome assembly of two rare yeast pathogens: Diutina rugosa and Trichomonascus ciferrii.</title>
        <authorList>
            <person name="Mixao V."/>
            <person name="Saus E."/>
            <person name="Hansen A."/>
            <person name="Lass-Flor C."/>
            <person name="Gabaldon T."/>
        </authorList>
    </citation>
    <scope>NUCLEOTIDE SEQUENCE [LARGE SCALE GENOMIC DNA]</scope>
    <source>
        <strain evidence="14 15">CBS 613</strain>
    </source>
</reference>
<keyword evidence="11" id="KW-0472">Membrane</keyword>
<evidence type="ECO:0000256" key="10">
    <source>
        <dbReference type="ARBA" id="ARBA00023121"/>
    </source>
</evidence>
<dbReference type="Pfam" id="PF00787">
    <property type="entry name" value="PX"/>
    <property type="match status" value="1"/>
</dbReference>
<keyword evidence="6" id="KW-0813">Transport</keyword>
<evidence type="ECO:0000256" key="5">
    <source>
        <dbReference type="ARBA" id="ARBA00020436"/>
    </source>
</evidence>
<dbReference type="GO" id="GO:0015031">
    <property type="term" value="P:protein transport"/>
    <property type="evidence" value="ECO:0007669"/>
    <property type="project" value="UniProtKB-KW"/>
</dbReference>
<dbReference type="InterPro" id="IPR001683">
    <property type="entry name" value="PX_dom"/>
</dbReference>
<dbReference type="VEuPathDB" id="FungiDB:DIURU_002430"/>
<keyword evidence="7" id="KW-0963">Cytoplasm</keyword>
<evidence type="ECO:0000256" key="7">
    <source>
        <dbReference type="ARBA" id="ARBA00022490"/>
    </source>
</evidence>
<dbReference type="Proteomes" id="UP000449547">
    <property type="component" value="Unassembled WGS sequence"/>
</dbReference>
<evidence type="ECO:0000259" key="13">
    <source>
        <dbReference type="PROSITE" id="PS50195"/>
    </source>
</evidence>
<protein>
    <recommendedName>
        <fullName evidence="5">Sorting nexin-3</fullName>
    </recommendedName>
</protein>
<comment type="subcellular location">
    <subcellularLocation>
        <location evidence="3">Cytoplasm</location>
    </subcellularLocation>
    <subcellularLocation>
        <location evidence="2">Golgi apparatus membrane</location>
        <topology evidence="2">Peripheral membrane protein</topology>
        <orientation evidence="2">Cytoplasmic side</orientation>
    </subcellularLocation>
    <subcellularLocation>
        <location evidence="1">Prevacuolar compartment membrane</location>
        <topology evidence="1">Peripheral membrane protein</topology>
        <orientation evidence="1">Cytoplasmic side</orientation>
    </subcellularLocation>
</comment>
<comment type="function">
    <text evidence="12">Required for retention of late Golgi membrane proteins. Component of the retrieval machinery that functions by direct interaction with the cytosolic tails of certain TGN membrane proteins during the sorting/budding process at the prevacuolar compartment. Binds phosphatidylinositol 3-phosphate (PtdIns(P3)).</text>
</comment>
<accession>A0A642UQW4</accession>
<keyword evidence="15" id="KW-1185">Reference proteome</keyword>
<dbReference type="RefSeq" id="XP_034012846.1">
    <property type="nucleotide sequence ID" value="XM_034155081.1"/>
</dbReference>
<dbReference type="GO" id="GO:0032456">
    <property type="term" value="P:endocytic recycling"/>
    <property type="evidence" value="ECO:0007669"/>
    <property type="project" value="TreeGrafter"/>
</dbReference>
<gene>
    <name evidence="14" type="ORF">DIURU_002430</name>
</gene>
<keyword evidence="10" id="KW-0446">Lipid-binding</keyword>
<dbReference type="Gene3D" id="3.30.1520.10">
    <property type="entry name" value="Phox-like domain"/>
    <property type="match status" value="1"/>
</dbReference>
<evidence type="ECO:0000256" key="12">
    <source>
        <dbReference type="ARBA" id="ARBA00025533"/>
    </source>
</evidence>
<dbReference type="GO" id="GO:0034499">
    <property type="term" value="P:late endosome to Golgi transport"/>
    <property type="evidence" value="ECO:0007669"/>
    <property type="project" value="TreeGrafter"/>
</dbReference>
<evidence type="ECO:0000256" key="4">
    <source>
        <dbReference type="ARBA" id="ARBA00010883"/>
    </source>
</evidence>
<evidence type="ECO:0000256" key="8">
    <source>
        <dbReference type="ARBA" id="ARBA00022927"/>
    </source>
</evidence>
<proteinExistence type="inferred from homology"/>
<dbReference type="GO" id="GO:0031901">
    <property type="term" value="C:early endosome membrane"/>
    <property type="evidence" value="ECO:0007669"/>
    <property type="project" value="TreeGrafter"/>
</dbReference>
<comment type="caution">
    <text evidence="14">The sequence shown here is derived from an EMBL/GenBank/DDBJ whole genome shotgun (WGS) entry which is preliminary data.</text>
</comment>
<keyword evidence="8" id="KW-0653">Protein transport</keyword>
<sequence>MTFKPISDIINTSAPRDSQEIYGEPENFFEIEVRNPVTHNSGGNPYTDYEIVCRTNIPAFRKRQSRLRRRYSDFVAFRKILEQESTRVIIPPLPAKIILTSNKFNDVNIEKRRQGLEKFLTTVSSHPLLQTESRSLIEFIQNDQWDPKSHV</sequence>
<dbReference type="GeneID" id="54781081"/>
<dbReference type="PROSITE" id="PS50195">
    <property type="entry name" value="PX"/>
    <property type="match status" value="1"/>
</dbReference>
<evidence type="ECO:0000256" key="11">
    <source>
        <dbReference type="ARBA" id="ARBA00023136"/>
    </source>
</evidence>
<dbReference type="AlphaFoldDB" id="A0A642UQW4"/>
<organism evidence="14 15">
    <name type="scientific">Diutina rugosa</name>
    <name type="common">Yeast</name>
    <name type="synonym">Candida rugosa</name>
    <dbReference type="NCBI Taxonomy" id="5481"/>
    <lineage>
        <taxon>Eukaryota</taxon>
        <taxon>Fungi</taxon>
        <taxon>Dikarya</taxon>
        <taxon>Ascomycota</taxon>
        <taxon>Saccharomycotina</taxon>
        <taxon>Pichiomycetes</taxon>
        <taxon>Debaryomycetaceae</taxon>
        <taxon>Diutina</taxon>
    </lineage>
</organism>
<dbReference type="InterPro" id="IPR036871">
    <property type="entry name" value="PX_dom_sf"/>
</dbReference>
<evidence type="ECO:0000313" key="14">
    <source>
        <dbReference type="EMBL" id="KAA8903544.1"/>
    </source>
</evidence>
<evidence type="ECO:0000256" key="6">
    <source>
        <dbReference type="ARBA" id="ARBA00022448"/>
    </source>
</evidence>
<dbReference type="PANTHER" id="PTHR45963">
    <property type="entry name" value="RE52028P"/>
    <property type="match status" value="1"/>
</dbReference>
<dbReference type="OMA" id="NMYTDYE"/>
<name>A0A642UQW4_DIURU</name>
<dbReference type="GO" id="GO:0000139">
    <property type="term" value="C:Golgi membrane"/>
    <property type="evidence" value="ECO:0007669"/>
    <property type="project" value="UniProtKB-SubCell"/>
</dbReference>
<feature type="domain" description="PX" evidence="13">
    <location>
        <begin position="27"/>
        <end position="147"/>
    </location>
</feature>
<dbReference type="PANTHER" id="PTHR45963:SF2">
    <property type="entry name" value="RE52028P"/>
    <property type="match status" value="1"/>
</dbReference>
<keyword evidence="9" id="KW-0333">Golgi apparatus</keyword>
<dbReference type="InterPro" id="IPR051074">
    <property type="entry name" value="Sorting_Nexin"/>
</dbReference>
<evidence type="ECO:0000313" key="15">
    <source>
        <dbReference type="Proteomes" id="UP000449547"/>
    </source>
</evidence>
<evidence type="ECO:0000256" key="3">
    <source>
        <dbReference type="ARBA" id="ARBA00004496"/>
    </source>
</evidence>
<dbReference type="SUPFAM" id="SSF64268">
    <property type="entry name" value="PX domain"/>
    <property type="match status" value="1"/>
</dbReference>
<dbReference type="GO" id="GO:0030904">
    <property type="term" value="C:retromer complex"/>
    <property type="evidence" value="ECO:0007669"/>
    <property type="project" value="TreeGrafter"/>
</dbReference>